<dbReference type="Pfam" id="PF05649">
    <property type="entry name" value="Peptidase_M13_N"/>
    <property type="match status" value="1"/>
</dbReference>
<evidence type="ECO:0000256" key="2">
    <source>
        <dbReference type="ARBA" id="ARBA00007357"/>
    </source>
</evidence>
<evidence type="ECO:0000256" key="8">
    <source>
        <dbReference type="SAM" id="Phobius"/>
    </source>
</evidence>
<dbReference type="InterPro" id="IPR042089">
    <property type="entry name" value="Peptidase_M13_dom_2"/>
</dbReference>
<name>A0A9J6D4S4_RHIMP</name>
<feature type="domain" description="Peptidase M13 C-terminal" evidence="9">
    <location>
        <begin position="521"/>
        <end position="598"/>
    </location>
</feature>
<evidence type="ECO:0008006" key="13">
    <source>
        <dbReference type="Google" id="ProtNLM"/>
    </source>
</evidence>
<keyword evidence="8" id="KW-0812">Transmembrane</keyword>
<evidence type="ECO:0000313" key="12">
    <source>
        <dbReference type="Proteomes" id="UP000821866"/>
    </source>
</evidence>
<feature type="transmembrane region" description="Helical" evidence="8">
    <location>
        <begin position="40"/>
        <end position="66"/>
    </location>
</feature>
<evidence type="ECO:0000259" key="10">
    <source>
        <dbReference type="Pfam" id="PF05649"/>
    </source>
</evidence>
<evidence type="ECO:0000259" key="9">
    <source>
        <dbReference type="Pfam" id="PF01431"/>
    </source>
</evidence>
<evidence type="ECO:0000256" key="5">
    <source>
        <dbReference type="ARBA" id="ARBA00022801"/>
    </source>
</evidence>
<evidence type="ECO:0000256" key="7">
    <source>
        <dbReference type="ARBA" id="ARBA00023049"/>
    </source>
</evidence>
<comment type="cofactor">
    <cofactor evidence="1">
        <name>Zn(2+)</name>
        <dbReference type="ChEBI" id="CHEBI:29105"/>
    </cofactor>
</comment>
<dbReference type="InterPro" id="IPR000718">
    <property type="entry name" value="Peptidase_M13"/>
</dbReference>
<comment type="caution">
    <text evidence="11">The sequence shown here is derived from an EMBL/GenBank/DDBJ whole genome shotgun (WGS) entry which is preliminary data.</text>
</comment>
<dbReference type="InterPro" id="IPR008753">
    <property type="entry name" value="Peptidase_M13_N"/>
</dbReference>
<keyword evidence="7" id="KW-0482">Metalloprotease</keyword>
<organism evidence="11 12">
    <name type="scientific">Rhipicephalus microplus</name>
    <name type="common">Cattle tick</name>
    <name type="synonym">Boophilus microplus</name>
    <dbReference type="NCBI Taxonomy" id="6941"/>
    <lineage>
        <taxon>Eukaryota</taxon>
        <taxon>Metazoa</taxon>
        <taxon>Ecdysozoa</taxon>
        <taxon>Arthropoda</taxon>
        <taxon>Chelicerata</taxon>
        <taxon>Arachnida</taxon>
        <taxon>Acari</taxon>
        <taxon>Parasitiformes</taxon>
        <taxon>Ixodida</taxon>
        <taxon>Ixodoidea</taxon>
        <taxon>Ixodidae</taxon>
        <taxon>Rhipicephalinae</taxon>
        <taxon>Rhipicephalus</taxon>
        <taxon>Boophilus</taxon>
    </lineage>
</organism>
<dbReference type="GO" id="GO:0046872">
    <property type="term" value="F:metal ion binding"/>
    <property type="evidence" value="ECO:0007669"/>
    <property type="project" value="UniProtKB-KW"/>
</dbReference>
<evidence type="ECO:0000256" key="4">
    <source>
        <dbReference type="ARBA" id="ARBA00022723"/>
    </source>
</evidence>
<keyword evidence="8" id="KW-1133">Transmembrane helix</keyword>
<proteinExistence type="inferred from homology"/>
<dbReference type="EMBL" id="JABSTU010000011">
    <property type="protein sequence ID" value="KAH8009064.1"/>
    <property type="molecule type" value="Genomic_DNA"/>
</dbReference>
<evidence type="ECO:0000256" key="1">
    <source>
        <dbReference type="ARBA" id="ARBA00001947"/>
    </source>
</evidence>
<comment type="similarity">
    <text evidence="2">Belongs to the peptidase M13 family.</text>
</comment>
<dbReference type="VEuPathDB" id="VectorBase:LOC119177818"/>
<keyword evidence="12" id="KW-1185">Reference proteome</keyword>
<dbReference type="GO" id="GO:0005886">
    <property type="term" value="C:plasma membrane"/>
    <property type="evidence" value="ECO:0007669"/>
    <property type="project" value="TreeGrafter"/>
</dbReference>
<dbReference type="PROSITE" id="PS51885">
    <property type="entry name" value="NEPRILYSIN"/>
    <property type="match status" value="1"/>
</dbReference>
<protein>
    <recommendedName>
        <fullName evidence="13">M13 family peptidase</fullName>
    </recommendedName>
</protein>
<keyword evidence="3" id="KW-0645">Protease</keyword>
<reference evidence="11" key="1">
    <citation type="journal article" date="2020" name="Cell">
        <title>Large-Scale Comparative Analyses of Tick Genomes Elucidate Their Genetic Diversity and Vector Capacities.</title>
        <authorList>
            <consortium name="Tick Genome and Microbiome Consortium (TIGMIC)"/>
            <person name="Jia N."/>
            <person name="Wang J."/>
            <person name="Shi W."/>
            <person name="Du L."/>
            <person name="Sun Y."/>
            <person name="Zhan W."/>
            <person name="Jiang J.F."/>
            <person name="Wang Q."/>
            <person name="Zhang B."/>
            <person name="Ji P."/>
            <person name="Bell-Sakyi L."/>
            <person name="Cui X.M."/>
            <person name="Yuan T.T."/>
            <person name="Jiang B.G."/>
            <person name="Yang W.F."/>
            <person name="Lam T.T."/>
            <person name="Chang Q.C."/>
            <person name="Ding S.J."/>
            <person name="Wang X.J."/>
            <person name="Zhu J.G."/>
            <person name="Ruan X.D."/>
            <person name="Zhao L."/>
            <person name="Wei J.T."/>
            <person name="Ye R.Z."/>
            <person name="Que T.C."/>
            <person name="Du C.H."/>
            <person name="Zhou Y.H."/>
            <person name="Cheng J.X."/>
            <person name="Dai P.F."/>
            <person name="Guo W.B."/>
            <person name="Han X.H."/>
            <person name="Huang E.J."/>
            <person name="Li L.F."/>
            <person name="Wei W."/>
            <person name="Gao Y.C."/>
            <person name="Liu J.Z."/>
            <person name="Shao H.Z."/>
            <person name="Wang X."/>
            <person name="Wang C.C."/>
            <person name="Yang T.C."/>
            <person name="Huo Q.B."/>
            <person name="Li W."/>
            <person name="Chen H.Y."/>
            <person name="Chen S.E."/>
            <person name="Zhou L.G."/>
            <person name="Ni X.B."/>
            <person name="Tian J.H."/>
            <person name="Sheng Y."/>
            <person name="Liu T."/>
            <person name="Pan Y.S."/>
            <person name="Xia L.Y."/>
            <person name="Li J."/>
            <person name="Zhao F."/>
            <person name="Cao W.C."/>
        </authorList>
    </citation>
    <scope>NUCLEOTIDE SEQUENCE</scope>
    <source>
        <strain evidence="11">Rmic-2018</strain>
    </source>
</reference>
<dbReference type="SUPFAM" id="SSF55486">
    <property type="entry name" value="Metalloproteases ('zincins'), catalytic domain"/>
    <property type="match status" value="1"/>
</dbReference>
<dbReference type="Gene3D" id="1.10.1380.10">
    <property type="entry name" value="Neutral endopeptidase , domain2"/>
    <property type="match status" value="1"/>
</dbReference>
<dbReference type="Pfam" id="PF01431">
    <property type="entry name" value="Peptidase_M13"/>
    <property type="match status" value="1"/>
</dbReference>
<sequence length="704" mass="80497">MMPTRDAAYLVFQSLAQDDGSSKMPQPSTLETNQEAKRKIFQLAVTATVCCTLMVAVIIVYIVLIWTKKTVGYCVSDSCKEHAERLRHTVNASGDPCNDFYAFVCSGWKRDYTTLSVLDKMNQDAKKNEIVELNSDMLHVGGASQLYYQCYEPSKVQAATNVEALLQFMDAVGLIWPVRDANDSLLHPLEVMLYMAAKYDTNFQFHLDVVPSKVIGPILIFRRRYHGVVWENRIKNTMNMEEYATVIRDHMHVLGLKNVQYNASLLRQLETFLIEATRYENSEGDQSWLAISQLDSKTPHIREVQWHELLNRQHSITLQRNWNPKDWVVVEDSLILKNIDELFRAYPDSQILMGTAWIFIQTHLWVAAAKPELMFRDNDREKVQLACLEYVNSLFGLLPSTGYLNRTYPTDEVRGRVYSFVQSLKNEFVSALKSSAWIDRESAEKGERKINNTELNILPSEHFFIPLVRAGLYARFPDISTSAFVDSWLSTAEFYQKLQNHARFYDVYQKRRTFHQEPYAYTYLRNSVDAATAALDPPLFYTGGTLAMKYGGSGVLLAREIAKAIDPLGTTVNEYGENVTWWGQTLSAEYNQRLRCELGQAAGHRVMGIFPWIPALEVSFSAYKVAVQEIQGSGHSVQDLRVRDLEEYSDDQLFFMTHCYALCSKEGSQQECNVPLRHFYPFAEAFGCPLGSPMSANSKCTFFD</sequence>
<keyword evidence="8" id="KW-0472">Membrane</keyword>
<gene>
    <name evidence="11" type="ORF">HPB51_010254</name>
</gene>
<dbReference type="InterPro" id="IPR018497">
    <property type="entry name" value="Peptidase_M13_C"/>
</dbReference>
<evidence type="ECO:0000256" key="3">
    <source>
        <dbReference type="ARBA" id="ARBA00022670"/>
    </source>
</evidence>
<dbReference type="Proteomes" id="UP000821866">
    <property type="component" value="Chromosome 9"/>
</dbReference>
<dbReference type="GO" id="GO:0016485">
    <property type="term" value="P:protein processing"/>
    <property type="evidence" value="ECO:0007669"/>
    <property type="project" value="TreeGrafter"/>
</dbReference>
<dbReference type="AlphaFoldDB" id="A0A9J6D4S4"/>
<dbReference type="PANTHER" id="PTHR11733">
    <property type="entry name" value="ZINC METALLOPROTEASE FAMILY M13 NEPRILYSIN-RELATED"/>
    <property type="match status" value="1"/>
</dbReference>
<feature type="domain" description="Peptidase M13 N-terminal" evidence="10">
    <location>
        <begin position="96"/>
        <end position="457"/>
    </location>
</feature>
<dbReference type="InterPro" id="IPR024079">
    <property type="entry name" value="MetalloPept_cat_dom_sf"/>
</dbReference>
<dbReference type="PANTHER" id="PTHR11733:SF241">
    <property type="entry name" value="GH26575P-RELATED"/>
    <property type="match status" value="1"/>
</dbReference>
<dbReference type="GO" id="GO:0004222">
    <property type="term" value="F:metalloendopeptidase activity"/>
    <property type="evidence" value="ECO:0007669"/>
    <property type="project" value="InterPro"/>
</dbReference>
<keyword evidence="5" id="KW-0378">Hydrolase</keyword>
<evidence type="ECO:0000256" key="6">
    <source>
        <dbReference type="ARBA" id="ARBA00022833"/>
    </source>
</evidence>
<reference evidence="11" key="2">
    <citation type="submission" date="2021-09" db="EMBL/GenBank/DDBJ databases">
        <authorList>
            <person name="Jia N."/>
            <person name="Wang J."/>
            <person name="Shi W."/>
            <person name="Du L."/>
            <person name="Sun Y."/>
            <person name="Zhan W."/>
            <person name="Jiang J."/>
            <person name="Wang Q."/>
            <person name="Zhang B."/>
            <person name="Ji P."/>
            <person name="Sakyi L.B."/>
            <person name="Cui X."/>
            <person name="Yuan T."/>
            <person name="Jiang B."/>
            <person name="Yang W."/>
            <person name="Lam T.T.-Y."/>
            <person name="Chang Q."/>
            <person name="Ding S."/>
            <person name="Wang X."/>
            <person name="Zhu J."/>
            <person name="Ruan X."/>
            <person name="Zhao L."/>
            <person name="Wei J."/>
            <person name="Que T."/>
            <person name="Du C."/>
            <person name="Cheng J."/>
            <person name="Dai P."/>
            <person name="Han X."/>
            <person name="Huang E."/>
            <person name="Gao Y."/>
            <person name="Liu J."/>
            <person name="Shao H."/>
            <person name="Ye R."/>
            <person name="Li L."/>
            <person name="Wei W."/>
            <person name="Wang X."/>
            <person name="Wang C."/>
            <person name="Huo Q."/>
            <person name="Li W."/>
            <person name="Guo W."/>
            <person name="Chen H."/>
            <person name="Chen S."/>
            <person name="Zhou L."/>
            <person name="Zhou L."/>
            <person name="Ni X."/>
            <person name="Tian J."/>
            <person name="Zhou Y."/>
            <person name="Sheng Y."/>
            <person name="Liu T."/>
            <person name="Pan Y."/>
            <person name="Xia L."/>
            <person name="Li J."/>
            <person name="Zhao F."/>
            <person name="Cao W."/>
        </authorList>
    </citation>
    <scope>NUCLEOTIDE SEQUENCE</scope>
    <source>
        <strain evidence="11">Rmic-2018</strain>
        <tissue evidence="11">Larvae</tissue>
    </source>
</reference>
<keyword evidence="4" id="KW-0479">Metal-binding</keyword>
<evidence type="ECO:0000313" key="11">
    <source>
        <dbReference type="EMBL" id="KAH8009064.1"/>
    </source>
</evidence>
<accession>A0A9J6D4S4</accession>
<dbReference type="Gene3D" id="3.40.390.10">
    <property type="entry name" value="Collagenase (Catalytic Domain)"/>
    <property type="match status" value="1"/>
</dbReference>
<keyword evidence="6" id="KW-0862">Zinc</keyword>